<organism evidence="3 4">
    <name type="scientific">Cohnella herbarum</name>
    <dbReference type="NCBI Taxonomy" id="2728023"/>
    <lineage>
        <taxon>Bacteria</taxon>
        <taxon>Bacillati</taxon>
        <taxon>Bacillota</taxon>
        <taxon>Bacilli</taxon>
        <taxon>Bacillales</taxon>
        <taxon>Paenibacillaceae</taxon>
        <taxon>Cohnella</taxon>
    </lineage>
</organism>
<dbReference type="Proteomes" id="UP000502248">
    <property type="component" value="Chromosome"/>
</dbReference>
<dbReference type="EMBL" id="CP051680">
    <property type="protein sequence ID" value="QJD87075.1"/>
    <property type="molecule type" value="Genomic_DNA"/>
</dbReference>
<gene>
    <name evidence="3" type="ORF">HH215_30470</name>
</gene>
<dbReference type="Pfam" id="PF14317">
    <property type="entry name" value="YcxB"/>
    <property type="match status" value="1"/>
</dbReference>
<keyword evidence="1" id="KW-0812">Transmembrane</keyword>
<dbReference type="RefSeq" id="WP_169283321.1">
    <property type="nucleotide sequence ID" value="NZ_CP051680.1"/>
</dbReference>
<reference evidence="3 4" key="1">
    <citation type="submission" date="2020-04" db="EMBL/GenBank/DDBJ databases">
        <title>Genome sequencing of novel species.</title>
        <authorList>
            <person name="Heo J."/>
            <person name="Kim S.-J."/>
            <person name="Kim J.-S."/>
            <person name="Hong S.-B."/>
            <person name="Kwon S.-W."/>
        </authorList>
    </citation>
    <scope>NUCLEOTIDE SEQUENCE [LARGE SCALE GENOMIC DNA]</scope>
    <source>
        <strain evidence="3 4">MFER-1</strain>
    </source>
</reference>
<protein>
    <submittedName>
        <fullName evidence="3">YcxB family protein</fullName>
    </submittedName>
</protein>
<dbReference type="AlphaFoldDB" id="A0A7Z2VQH4"/>
<evidence type="ECO:0000313" key="3">
    <source>
        <dbReference type="EMBL" id="QJD87075.1"/>
    </source>
</evidence>
<feature type="domain" description="YcxB-like C-terminal" evidence="2">
    <location>
        <begin position="93"/>
        <end position="152"/>
    </location>
</feature>
<evidence type="ECO:0000259" key="2">
    <source>
        <dbReference type="Pfam" id="PF14317"/>
    </source>
</evidence>
<keyword evidence="1" id="KW-1133">Transmembrane helix</keyword>
<keyword evidence="4" id="KW-1185">Reference proteome</keyword>
<evidence type="ECO:0000256" key="1">
    <source>
        <dbReference type="SAM" id="Phobius"/>
    </source>
</evidence>
<name>A0A7Z2VQH4_9BACL</name>
<dbReference type="InterPro" id="IPR025588">
    <property type="entry name" value="YcxB-like_C"/>
</dbReference>
<proteinExistence type="predicted"/>
<accession>A0A7Z2VQH4</accession>
<dbReference type="KEGG" id="cheb:HH215_30470"/>
<evidence type="ECO:0000313" key="4">
    <source>
        <dbReference type="Proteomes" id="UP000502248"/>
    </source>
</evidence>
<feature type="transmembrane region" description="Helical" evidence="1">
    <location>
        <begin position="52"/>
        <end position="73"/>
    </location>
</feature>
<sequence>MVDITFKYSEYMGKAIRGYHHNSLRFWVSNGIGLAIVLLEIIMYSQNSNSRLLWIALFVILALGASYAASCYLQPSRFTSDPRYNKLFTLSVGDEKIQLNSEDLHSETDWNSVKKVWATDRFYYLFLDKREFWVLPRDRFTDSAQEEQFKQIVSKHHPINKGLIK</sequence>
<keyword evidence="1" id="KW-0472">Membrane</keyword>
<feature type="transmembrane region" description="Helical" evidence="1">
    <location>
        <begin position="24"/>
        <end position="46"/>
    </location>
</feature>